<evidence type="ECO:0000313" key="6">
    <source>
        <dbReference type="EMBL" id="KAJ4391348.1"/>
    </source>
</evidence>
<proteinExistence type="inferred from homology"/>
<accession>A0A9W8YTF4</accession>
<evidence type="ECO:0000256" key="2">
    <source>
        <dbReference type="ARBA" id="ARBA00009265"/>
    </source>
</evidence>
<evidence type="ECO:0008006" key="8">
    <source>
        <dbReference type="Google" id="ProtNLM"/>
    </source>
</evidence>
<dbReference type="GO" id="GO:0031048">
    <property type="term" value="P:regulatory ncRNA-mediated heterochromatin formation"/>
    <property type="evidence" value="ECO:0007669"/>
    <property type="project" value="TreeGrafter"/>
</dbReference>
<keyword evidence="7" id="KW-1185">Reference proteome</keyword>
<feature type="region of interest" description="Disordered" evidence="5">
    <location>
        <begin position="180"/>
        <end position="272"/>
    </location>
</feature>
<evidence type="ECO:0000256" key="1">
    <source>
        <dbReference type="ARBA" id="ARBA00004123"/>
    </source>
</evidence>
<organism evidence="6 7">
    <name type="scientific">Gnomoniopsis smithogilvyi</name>
    <dbReference type="NCBI Taxonomy" id="1191159"/>
    <lineage>
        <taxon>Eukaryota</taxon>
        <taxon>Fungi</taxon>
        <taxon>Dikarya</taxon>
        <taxon>Ascomycota</taxon>
        <taxon>Pezizomycotina</taxon>
        <taxon>Sordariomycetes</taxon>
        <taxon>Sordariomycetidae</taxon>
        <taxon>Diaporthales</taxon>
        <taxon>Gnomoniaceae</taxon>
        <taxon>Gnomoniopsis</taxon>
    </lineage>
</organism>
<dbReference type="PANTHER" id="PTHR13471">
    <property type="entry name" value="TETRATRICOPEPTIDE-LIKE HELICAL"/>
    <property type="match status" value="1"/>
</dbReference>
<dbReference type="GO" id="GO:0071013">
    <property type="term" value="C:catalytic step 2 spliceosome"/>
    <property type="evidence" value="ECO:0007669"/>
    <property type="project" value="TreeGrafter"/>
</dbReference>
<dbReference type="PANTHER" id="PTHR13471:SF0">
    <property type="entry name" value="NUCLEAR EXOSOME REGULATOR NRDE2"/>
    <property type="match status" value="1"/>
</dbReference>
<sequence length="1095" mass="123462">MDTDKPAVPKFASFKRKRDDSTPSQPSQQQPEREVRQKGHDRHPEIERHGTPRSSHTKSHSHHRRHGRQRSRSASTERPPAPAPAPAPALAPREDPLYVFDKRGDPMIVRYGSNERSKTPYYRRFGASRVMGANGRLKFIYDGSRELFSLGNKPGEGPSAFRDRAILSKAARKKTRIFRLRSEPGANETNALEHEPDFLPLSASRQVRHTKDDEHEGSIDDEPNYRSIQGKAKARDFVDSDLESADTSDSEVEANLDHENPNKQSSIELSRQVKEHPEDIEAWLELVDLQDTLLRLDENARQERTDEEAKGLASIRLALLEKALPHATTEADKQKVLLRLMREGARVWSGKVLSKRWEELSLQPNSFALWKAHLDHELCNMTTFTFSRLKQMHVAQLQRLQQDLTETVQATIRAHAGRSLQEVCDTRSDALESLISICDEMTYVFLRLTSFIRDAGYTELAVAAWQALLELTFARPSDDTDPDNAELMSSFRDFWESEVPRIGEDGAQGWCHFTEAEDMADLPEAKTEAAPAVPDTKDVYKAWASVETQRSRNAAMPARTLDEGTEEDPFRVVVFADLEPLLFHIPSPIATTSRVKAAILHSFLLFCQLPAPPIETGNTISAARLDPFTYCDSARIAQPNPGRSDGTEDDSRKPPRFSSPGHRFAGSVEVIYSDSNWFRHFDHAASPEADLALTATTQLATIFEYGPIAEYSLGLSWNKRPATIKKAAKALLKKWPNDSRLYHAYAVAEWRNGHLDVARNVLMSATSQDLRDKERLYTTWAWLELESGDMKGALARCISASKAGAPADPELSATSSQFLKARQTLSASCDFLLSTGDLHQATLFAETLALLEYVSQVAGTTELISRQGDIQASMDVIHKFTVEAVSRGHGSSMPLEKLLQMAAHLLYLHATRGPFRPTYLREQLHKFIVLFPTNTMFLTLFTWADTSLLLKDPVRDLLRTQVLTKSNDCLTSRLFAIQHEMHSFGSIHSVRTAFERALDSDVCRGNVGLWLSYVRFCARNRKGLRGKAKEVYYRALGACPWSKELAMEAFNTLLREMESSELRSVWNTMTMKGLRMCVDLDEFSGEWAKRPRRQG</sequence>
<dbReference type="GO" id="GO:0006396">
    <property type="term" value="P:RNA processing"/>
    <property type="evidence" value="ECO:0007669"/>
    <property type="project" value="InterPro"/>
</dbReference>
<name>A0A9W8YTF4_9PEZI</name>
<dbReference type="InterPro" id="IPR003107">
    <property type="entry name" value="HAT"/>
</dbReference>
<dbReference type="InterPro" id="IPR013633">
    <property type="entry name" value="NRDE-2"/>
</dbReference>
<dbReference type="EMBL" id="JAPEVB010000003">
    <property type="protein sequence ID" value="KAJ4391348.1"/>
    <property type="molecule type" value="Genomic_DNA"/>
</dbReference>
<dbReference type="AlphaFoldDB" id="A0A9W8YTF4"/>
<feature type="compositionally biased region" description="Basic residues" evidence="5">
    <location>
        <begin position="55"/>
        <end position="71"/>
    </location>
</feature>
<feature type="compositionally biased region" description="Acidic residues" evidence="5">
    <location>
        <begin position="239"/>
        <end position="254"/>
    </location>
</feature>
<keyword evidence="3" id="KW-0677">Repeat</keyword>
<dbReference type="GO" id="GO:1902369">
    <property type="term" value="P:negative regulation of RNA catabolic process"/>
    <property type="evidence" value="ECO:0007669"/>
    <property type="project" value="TreeGrafter"/>
</dbReference>
<dbReference type="Proteomes" id="UP001140453">
    <property type="component" value="Unassembled WGS sequence"/>
</dbReference>
<evidence type="ECO:0000256" key="3">
    <source>
        <dbReference type="ARBA" id="ARBA00022737"/>
    </source>
</evidence>
<evidence type="ECO:0000313" key="7">
    <source>
        <dbReference type="Proteomes" id="UP001140453"/>
    </source>
</evidence>
<comment type="caution">
    <text evidence="6">The sequence shown here is derived from an EMBL/GenBank/DDBJ whole genome shotgun (WGS) entry which is preliminary data.</text>
</comment>
<feature type="region of interest" description="Disordered" evidence="5">
    <location>
        <begin position="1"/>
        <end position="97"/>
    </location>
</feature>
<dbReference type="OrthoDB" id="297219at2759"/>
<feature type="compositionally biased region" description="Basic and acidic residues" evidence="5">
    <location>
        <begin position="31"/>
        <end position="50"/>
    </location>
</feature>
<evidence type="ECO:0000256" key="5">
    <source>
        <dbReference type="SAM" id="MobiDB-lite"/>
    </source>
</evidence>
<reference evidence="6" key="1">
    <citation type="submission" date="2022-10" db="EMBL/GenBank/DDBJ databases">
        <title>Tapping the CABI collections for fungal endophytes: first genome assemblies for Collariella, Neodidymelliopsis, Ascochyta clinopodiicola, Didymella pomorum, Didymosphaeria variabile, Neocosmospora piperis and Neocucurbitaria cava.</title>
        <authorList>
            <person name="Hill R."/>
        </authorList>
    </citation>
    <scope>NUCLEOTIDE SEQUENCE</scope>
    <source>
        <strain evidence="6">IMI 355082</strain>
    </source>
</reference>
<dbReference type="Gene3D" id="1.25.40.10">
    <property type="entry name" value="Tetratricopeptide repeat domain"/>
    <property type="match status" value="2"/>
</dbReference>
<dbReference type="SMART" id="SM00386">
    <property type="entry name" value="HAT"/>
    <property type="match status" value="3"/>
</dbReference>
<evidence type="ECO:0000256" key="4">
    <source>
        <dbReference type="ARBA" id="ARBA00023242"/>
    </source>
</evidence>
<gene>
    <name evidence="6" type="ORF">N0V93_004965</name>
</gene>
<protein>
    <recommendedName>
        <fullName evidence="8">DUF1740-domain-containing protein</fullName>
    </recommendedName>
</protein>
<feature type="region of interest" description="Disordered" evidence="5">
    <location>
        <begin position="634"/>
        <end position="662"/>
    </location>
</feature>
<feature type="compositionally biased region" description="Pro residues" evidence="5">
    <location>
        <begin position="79"/>
        <end position="89"/>
    </location>
</feature>
<dbReference type="InterPro" id="IPR011990">
    <property type="entry name" value="TPR-like_helical_dom_sf"/>
</dbReference>
<dbReference type="Pfam" id="PF08424">
    <property type="entry name" value="NRDE-2"/>
    <property type="match status" value="1"/>
</dbReference>
<feature type="compositionally biased region" description="Basic and acidic residues" evidence="5">
    <location>
        <begin position="209"/>
        <end position="218"/>
    </location>
</feature>
<keyword evidence="4" id="KW-0539">Nucleus</keyword>
<comment type="similarity">
    <text evidence="2">Belongs to the NRDE2 family.</text>
</comment>
<comment type="subcellular location">
    <subcellularLocation>
        <location evidence="1">Nucleus</location>
    </subcellularLocation>
</comment>